<evidence type="ECO:0000313" key="9">
    <source>
        <dbReference type="EMBL" id="MFC6893607.1"/>
    </source>
</evidence>
<evidence type="ECO:0000256" key="6">
    <source>
        <dbReference type="ARBA" id="ARBA00023136"/>
    </source>
</evidence>
<evidence type="ECO:0000259" key="8">
    <source>
        <dbReference type="Pfam" id="PF06808"/>
    </source>
</evidence>
<evidence type="ECO:0000256" key="5">
    <source>
        <dbReference type="ARBA" id="ARBA00022989"/>
    </source>
</evidence>
<dbReference type="AlphaFoldDB" id="A0ABD5V236"/>
<keyword evidence="3" id="KW-0997">Cell inner membrane</keyword>
<feature type="transmembrane region" description="Helical" evidence="7">
    <location>
        <begin position="405"/>
        <end position="425"/>
    </location>
</feature>
<reference evidence="9 10" key="1">
    <citation type="journal article" date="2019" name="Int. J. Syst. Evol. Microbiol.">
        <title>The Global Catalogue of Microorganisms (GCM) 10K type strain sequencing project: providing services to taxonomists for standard genome sequencing and annotation.</title>
        <authorList>
            <consortium name="The Broad Institute Genomics Platform"/>
            <consortium name="The Broad Institute Genome Sequencing Center for Infectious Disease"/>
            <person name="Wu L."/>
            <person name="Ma J."/>
        </authorList>
    </citation>
    <scope>NUCLEOTIDE SEQUENCE [LARGE SCALE GENOMIC DNA]</scope>
    <source>
        <strain evidence="9 10">SKJ47</strain>
    </source>
</reference>
<feature type="transmembrane region" description="Helical" evidence="7">
    <location>
        <begin position="338"/>
        <end position="356"/>
    </location>
</feature>
<dbReference type="PIRSF" id="PIRSF006066">
    <property type="entry name" value="HI0050"/>
    <property type="match status" value="1"/>
</dbReference>
<keyword evidence="6 7" id="KW-0472">Membrane</keyword>
<dbReference type="RefSeq" id="WP_379745710.1">
    <property type="nucleotide sequence ID" value="NZ_JBHSVN010000001.1"/>
</dbReference>
<protein>
    <submittedName>
        <fullName evidence="9">TRAP transporter large permease</fullName>
    </submittedName>
</protein>
<evidence type="ECO:0000256" key="2">
    <source>
        <dbReference type="ARBA" id="ARBA00022475"/>
    </source>
</evidence>
<keyword evidence="5 7" id="KW-1133">Transmembrane helix</keyword>
<feature type="transmembrane region" description="Helical" evidence="7">
    <location>
        <begin position="172"/>
        <end position="197"/>
    </location>
</feature>
<evidence type="ECO:0000256" key="4">
    <source>
        <dbReference type="ARBA" id="ARBA00022692"/>
    </source>
</evidence>
<dbReference type="InterPro" id="IPR010656">
    <property type="entry name" value="DctM"/>
</dbReference>
<sequence length="432" mass="46479">MSNLLLLAFFITLLGLYALGVPLGYALGSTVVVVMFLPIGPELNFAILAQRVYAGMDVWVLLAIPFFIFAGRLMNEAGITEDLFDFATELVGTLQGGLAQVNVIVSVIFSGMSGSAVADAAGLGVIEYDAMTSHGFDGKDAVGVTGSSAIIGPIIPPSIPVVIYAVLVEESIGALFMAGVIPGLMMAIALMLTIYFLARKHDWPRGEPINVRRLSVSLLRTIPGLITPAIILGGIMLGIFTATEAAIVASLWAILIGTFYYRGLNVRTYYRVCRDTFEDTASIIIILGFANVYAYWLTLSGIPDILGGVILGISESTVITLLFLTILLLVLGTFMETNAILLILTPVLLPMFPTLGIDPIHFGIVMIVTLMYGLITPPFGIILFVLERVTDETLTDVMKSMLPYYIPLGIVLLFIVIFPELSLYVPRATGLL</sequence>
<name>A0ABD5V236_9EURY</name>
<comment type="subcellular location">
    <subcellularLocation>
        <location evidence="1">Cell inner membrane</location>
        <topology evidence="1">Multi-pass membrane protein</topology>
    </subcellularLocation>
</comment>
<evidence type="ECO:0000256" key="3">
    <source>
        <dbReference type="ARBA" id="ARBA00022519"/>
    </source>
</evidence>
<proteinExistence type="predicted"/>
<feature type="transmembrane region" description="Helical" evidence="7">
    <location>
        <begin position="281"/>
        <end position="299"/>
    </location>
</feature>
<feature type="transmembrane region" description="Helical" evidence="7">
    <location>
        <begin position="305"/>
        <end position="331"/>
    </location>
</feature>
<keyword evidence="2" id="KW-1003">Cell membrane</keyword>
<accession>A0ABD5V236</accession>
<evidence type="ECO:0000256" key="7">
    <source>
        <dbReference type="SAM" id="Phobius"/>
    </source>
</evidence>
<dbReference type="GO" id="GO:0005886">
    <property type="term" value="C:plasma membrane"/>
    <property type="evidence" value="ECO:0007669"/>
    <property type="project" value="UniProtKB-SubCell"/>
</dbReference>
<keyword evidence="4 7" id="KW-0812">Transmembrane</keyword>
<feature type="transmembrane region" description="Helical" evidence="7">
    <location>
        <begin position="362"/>
        <end position="385"/>
    </location>
</feature>
<evidence type="ECO:0000313" key="10">
    <source>
        <dbReference type="Proteomes" id="UP001596296"/>
    </source>
</evidence>
<dbReference type="Proteomes" id="UP001596296">
    <property type="component" value="Unassembled WGS sequence"/>
</dbReference>
<comment type="caution">
    <text evidence="9">The sequence shown here is derived from an EMBL/GenBank/DDBJ whole genome shotgun (WGS) entry which is preliminary data.</text>
</comment>
<dbReference type="EMBL" id="JBHSXL010000010">
    <property type="protein sequence ID" value="MFC6893607.1"/>
    <property type="molecule type" value="Genomic_DNA"/>
</dbReference>
<feature type="transmembrane region" description="Helical" evidence="7">
    <location>
        <begin position="141"/>
        <end position="166"/>
    </location>
</feature>
<gene>
    <name evidence="9" type="ORF">ACFQE9_13470</name>
</gene>
<feature type="domain" description="TRAP C4-dicarboxylate transport system permease DctM subunit" evidence="8">
    <location>
        <begin position="10"/>
        <end position="421"/>
    </location>
</feature>
<organism evidence="9 10">
    <name type="scientific">Halopenitus salinus</name>
    <dbReference type="NCBI Taxonomy" id="1198295"/>
    <lineage>
        <taxon>Archaea</taxon>
        <taxon>Methanobacteriati</taxon>
        <taxon>Methanobacteriota</taxon>
        <taxon>Stenosarchaea group</taxon>
        <taxon>Halobacteria</taxon>
        <taxon>Halobacteriales</taxon>
        <taxon>Haloferacaceae</taxon>
        <taxon>Halopenitus</taxon>
    </lineage>
</organism>
<dbReference type="NCBIfam" id="TIGR00786">
    <property type="entry name" value="dctM"/>
    <property type="match status" value="1"/>
</dbReference>
<evidence type="ECO:0000256" key="1">
    <source>
        <dbReference type="ARBA" id="ARBA00004429"/>
    </source>
</evidence>
<keyword evidence="10" id="KW-1185">Reference proteome</keyword>
<feature type="transmembrane region" description="Helical" evidence="7">
    <location>
        <begin position="245"/>
        <end position="261"/>
    </location>
</feature>
<dbReference type="PANTHER" id="PTHR33362">
    <property type="entry name" value="SIALIC ACID TRAP TRANSPORTER PERMEASE PROTEIN SIAT-RELATED"/>
    <property type="match status" value="1"/>
</dbReference>
<feature type="transmembrane region" description="Helical" evidence="7">
    <location>
        <begin position="52"/>
        <end position="70"/>
    </location>
</feature>
<dbReference type="Pfam" id="PF06808">
    <property type="entry name" value="DctM"/>
    <property type="match status" value="1"/>
</dbReference>
<feature type="transmembrane region" description="Helical" evidence="7">
    <location>
        <begin position="218"/>
        <end position="239"/>
    </location>
</feature>
<dbReference type="InterPro" id="IPR004681">
    <property type="entry name" value="TRAP_DctM"/>
</dbReference>